<evidence type="ECO:0000313" key="9">
    <source>
        <dbReference type="Proteomes" id="UP000179243"/>
    </source>
</evidence>
<reference evidence="8 9" key="1">
    <citation type="journal article" date="2016" name="Nat. Commun.">
        <title>Thousands of microbial genomes shed light on interconnected biogeochemical processes in an aquifer system.</title>
        <authorList>
            <person name="Anantharaman K."/>
            <person name="Brown C.T."/>
            <person name="Hug L.A."/>
            <person name="Sharon I."/>
            <person name="Castelle C.J."/>
            <person name="Probst A.J."/>
            <person name="Thomas B.C."/>
            <person name="Singh A."/>
            <person name="Wilkins M.J."/>
            <person name="Karaoz U."/>
            <person name="Brodie E.L."/>
            <person name="Williams K.H."/>
            <person name="Hubbard S.S."/>
            <person name="Banfield J.F."/>
        </authorList>
    </citation>
    <scope>NUCLEOTIDE SEQUENCE [LARGE SCALE GENOMIC DNA]</scope>
</reference>
<sequence>MHFLSMLSGLLLTGFNNMAVLILTAYVFSRTRVYEDIMARKFTVWNMSWLVGVMGVLSIWGTVSGVDVLGNIANIRNLGPIIAGFVAGPLAGVLAGLIGGVHRYFMGGDSRLPCSIVTVLAGFFAGIVYLANGKKFVGIKKAVIFAAGIEVFHSAMVLLLYGVHEPAFFANFMADFDMAWEIEKATTLPRVLVVALGVGVFAFIIDNLVRERKVKEENKRTEYELKGAREIQMNIVPKNLHLISQFFLIFLYT</sequence>
<feature type="transmembrane region" description="Helical" evidence="6">
    <location>
        <begin position="81"/>
        <end position="104"/>
    </location>
</feature>
<proteinExistence type="predicted"/>
<feature type="transmembrane region" description="Helical" evidence="6">
    <location>
        <begin position="7"/>
        <end position="28"/>
    </location>
</feature>
<dbReference type="GO" id="GO:0005886">
    <property type="term" value="C:plasma membrane"/>
    <property type="evidence" value="ECO:0007669"/>
    <property type="project" value="UniProtKB-SubCell"/>
</dbReference>
<feature type="transmembrane region" description="Helical" evidence="6">
    <location>
        <begin position="48"/>
        <end position="69"/>
    </location>
</feature>
<keyword evidence="5 6" id="KW-0472">Membrane</keyword>
<feature type="domain" description="Signal transduction histidine kinase 5TM receptor LytS transmembrane region" evidence="7">
    <location>
        <begin position="34"/>
        <end position="207"/>
    </location>
</feature>
<dbReference type="GO" id="GO:0000155">
    <property type="term" value="F:phosphorelay sensor kinase activity"/>
    <property type="evidence" value="ECO:0007669"/>
    <property type="project" value="InterPro"/>
</dbReference>
<accession>A0A1F7FFH7</accession>
<evidence type="ECO:0000256" key="5">
    <source>
        <dbReference type="ARBA" id="ARBA00023136"/>
    </source>
</evidence>
<keyword evidence="4 6" id="KW-1133">Transmembrane helix</keyword>
<dbReference type="GO" id="GO:0071555">
    <property type="term" value="P:cell wall organization"/>
    <property type="evidence" value="ECO:0007669"/>
    <property type="project" value="InterPro"/>
</dbReference>
<dbReference type="Proteomes" id="UP000179243">
    <property type="component" value="Unassembled WGS sequence"/>
</dbReference>
<evidence type="ECO:0000256" key="2">
    <source>
        <dbReference type="ARBA" id="ARBA00022475"/>
    </source>
</evidence>
<comment type="subcellular location">
    <subcellularLocation>
        <location evidence="1">Cell membrane</location>
        <topology evidence="1">Multi-pass membrane protein</topology>
    </subcellularLocation>
</comment>
<name>A0A1F7FFH7_UNCRA</name>
<evidence type="ECO:0000256" key="3">
    <source>
        <dbReference type="ARBA" id="ARBA00022692"/>
    </source>
</evidence>
<evidence type="ECO:0000259" key="7">
    <source>
        <dbReference type="Pfam" id="PF07694"/>
    </source>
</evidence>
<keyword evidence="3 6" id="KW-0812">Transmembrane</keyword>
<keyword evidence="2" id="KW-1003">Cell membrane</keyword>
<feature type="transmembrane region" description="Helical" evidence="6">
    <location>
        <begin position="188"/>
        <end position="209"/>
    </location>
</feature>
<dbReference type="AlphaFoldDB" id="A0A1F7FFH7"/>
<dbReference type="Pfam" id="PF07694">
    <property type="entry name" value="5TM-5TMR_LYT"/>
    <property type="match status" value="1"/>
</dbReference>
<feature type="transmembrane region" description="Helical" evidence="6">
    <location>
        <begin position="110"/>
        <end position="131"/>
    </location>
</feature>
<protein>
    <recommendedName>
        <fullName evidence="7">Signal transduction histidine kinase 5TM receptor LytS transmembrane region domain-containing protein</fullName>
    </recommendedName>
</protein>
<evidence type="ECO:0000256" key="1">
    <source>
        <dbReference type="ARBA" id="ARBA00004651"/>
    </source>
</evidence>
<dbReference type="Gene3D" id="1.10.1760.20">
    <property type="match status" value="1"/>
</dbReference>
<evidence type="ECO:0000256" key="6">
    <source>
        <dbReference type="SAM" id="Phobius"/>
    </source>
</evidence>
<feature type="transmembrane region" description="Helical" evidence="6">
    <location>
        <begin position="143"/>
        <end position="163"/>
    </location>
</feature>
<dbReference type="EMBL" id="MFYX01000057">
    <property type="protein sequence ID" value="OGK05383.1"/>
    <property type="molecule type" value="Genomic_DNA"/>
</dbReference>
<dbReference type="InterPro" id="IPR011620">
    <property type="entry name" value="Sig_transdc_His_kinase_LytS_TM"/>
</dbReference>
<comment type="caution">
    <text evidence="8">The sequence shown here is derived from an EMBL/GenBank/DDBJ whole genome shotgun (WGS) entry which is preliminary data.</text>
</comment>
<organism evidence="8 9">
    <name type="scientific">Candidatus Raymondbacteria bacterium RIFOXYD12_FULL_49_13</name>
    <dbReference type="NCBI Taxonomy" id="1817890"/>
    <lineage>
        <taxon>Bacteria</taxon>
        <taxon>Raymondiibacteriota</taxon>
    </lineage>
</organism>
<evidence type="ECO:0000313" key="8">
    <source>
        <dbReference type="EMBL" id="OGK05383.1"/>
    </source>
</evidence>
<gene>
    <name evidence="8" type="ORF">A2519_03690</name>
</gene>
<evidence type="ECO:0000256" key="4">
    <source>
        <dbReference type="ARBA" id="ARBA00022989"/>
    </source>
</evidence>